<evidence type="ECO:0000256" key="1">
    <source>
        <dbReference type="SAM" id="SignalP"/>
    </source>
</evidence>
<evidence type="ECO:0000313" key="2">
    <source>
        <dbReference type="EMBL" id="KAH9840686.1"/>
    </source>
</evidence>
<sequence>MFAKLLFPLLALSGAVLAIPHGSSGASSCASGPVQCYNSVTPANDVDAATTTLLGLLGLVLDVECTRCAARTTNSVSWAIDLESLACGLINVGCSPVVINL</sequence>
<accession>A0ABQ8KS90</accession>
<dbReference type="RefSeq" id="XP_047782152.1">
    <property type="nucleotide sequence ID" value="XM_047928866.1"/>
</dbReference>
<feature type="chain" id="PRO_5046615251" description="Hydrophobin" evidence="1">
    <location>
        <begin position="19"/>
        <end position="101"/>
    </location>
</feature>
<dbReference type="Proteomes" id="UP000814176">
    <property type="component" value="Unassembled WGS sequence"/>
</dbReference>
<comment type="caution">
    <text evidence="2">The sequence shown here is derived from an EMBL/GenBank/DDBJ whole genome shotgun (WGS) entry which is preliminary data.</text>
</comment>
<reference evidence="2 3" key="1">
    <citation type="journal article" date="2021" name="Environ. Microbiol.">
        <title>Gene family expansions and transcriptome signatures uncover fungal adaptations to wood decay.</title>
        <authorList>
            <person name="Hage H."/>
            <person name="Miyauchi S."/>
            <person name="Viragh M."/>
            <person name="Drula E."/>
            <person name="Min B."/>
            <person name="Chaduli D."/>
            <person name="Navarro D."/>
            <person name="Favel A."/>
            <person name="Norest M."/>
            <person name="Lesage-Meessen L."/>
            <person name="Balint B."/>
            <person name="Merenyi Z."/>
            <person name="de Eugenio L."/>
            <person name="Morin E."/>
            <person name="Martinez A.T."/>
            <person name="Baldrian P."/>
            <person name="Stursova M."/>
            <person name="Martinez M.J."/>
            <person name="Novotny C."/>
            <person name="Magnuson J.K."/>
            <person name="Spatafora J.W."/>
            <person name="Maurice S."/>
            <person name="Pangilinan J."/>
            <person name="Andreopoulos W."/>
            <person name="LaButti K."/>
            <person name="Hundley H."/>
            <person name="Na H."/>
            <person name="Kuo A."/>
            <person name="Barry K."/>
            <person name="Lipzen A."/>
            <person name="Henrissat B."/>
            <person name="Riley R."/>
            <person name="Ahrendt S."/>
            <person name="Nagy L.G."/>
            <person name="Grigoriev I.V."/>
            <person name="Martin F."/>
            <person name="Rosso M.N."/>
        </authorList>
    </citation>
    <scope>NUCLEOTIDE SEQUENCE [LARGE SCALE GENOMIC DNA]</scope>
    <source>
        <strain evidence="2 3">CIRM-BRFM 1785</strain>
    </source>
</reference>
<feature type="signal peptide" evidence="1">
    <location>
        <begin position="1"/>
        <end position="18"/>
    </location>
</feature>
<evidence type="ECO:0000313" key="3">
    <source>
        <dbReference type="Proteomes" id="UP000814176"/>
    </source>
</evidence>
<keyword evidence="3" id="KW-1185">Reference proteome</keyword>
<gene>
    <name evidence="2" type="ORF">C8Q71DRAFT_904772</name>
</gene>
<organism evidence="2 3">
    <name type="scientific">Rhodofomes roseus</name>
    <dbReference type="NCBI Taxonomy" id="34475"/>
    <lineage>
        <taxon>Eukaryota</taxon>
        <taxon>Fungi</taxon>
        <taxon>Dikarya</taxon>
        <taxon>Basidiomycota</taxon>
        <taxon>Agaricomycotina</taxon>
        <taxon>Agaricomycetes</taxon>
        <taxon>Polyporales</taxon>
        <taxon>Rhodofomes</taxon>
    </lineage>
</organism>
<protein>
    <recommendedName>
        <fullName evidence="4">Hydrophobin</fullName>
    </recommendedName>
</protein>
<dbReference type="PROSITE" id="PS51257">
    <property type="entry name" value="PROKAR_LIPOPROTEIN"/>
    <property type="match status" value="1"/>
</dbReference>
<proteinExistence type="predicted"/>
<dbReference type="EMBL" id="JADCUA010000004">
    <property type="protein sequence ID" value="KAH9840686.1"/>
    <property type="molecule type" value="Genomic_DNA"/>
</dbReference>
<evidence type="ECO:0008006" key="4">
    <source>
        <dbReference type="Google" id="ProtNLM"/>
    </source>
</evidence>
<keyword evidence="1" id="KW-0732">Signal</keyword>
<dbReference type="GeneID" id="72009598"/>
<name>A0ABQ8KS90_9APHY</name>